<reference evidence="2" key="1">
    <citation type="journal article" date="2015" name="Nature">
        <title>Complex archaea that bridge the gap between prokaryotes and eukaryotes.</title>
        <authorList>
            <person name="Spang A."/>
            <person name="Saw J.H."/>
            <person name="Jorgensen S.L."/>
            <person name="Zaremba-Niedzwiedzka K."/>
            <person name="Martijn J."/>
            <person name="Lind A.E."/>
            <person name="van Eijk R."/>
            <person name="Schleper C."/>
            <person name="Guy L."/>
            <person name="Ettema T.J."/>
        </authorList>
    </citation>
    <scope>NUCLEOTIDE SEQUENCE</scope>
</reference>
<feature type="compositionally biased region" description="Polar residues" evidence="1">
    <location>
        <begin position="51"/>
        <end position="65"/>
    </location>
</feature>
<evidence type="ECO:0000256" key="1">
    <source>
        <dbReference type="SAM" id="MobiDB-lite"/>
    </source>
</evidence>
<sequence>MKQKICKCGHEKGIHNGLKEALHAKKGKSCDFVTCPCKKFARLTASAVEPQDSTEPEQINGTVNGTVKPKNHNEYIREWNKKNPDKVRKIVKEYRGKNQEKQPAWDKARRGIGAIKIEGLCQICKVEKAKLRHHEDYSKPRE</sequence>
<name>A0A0F9C919_9ZZZZ</name>
<gene>
    <name evidence="2" type="ORF">LCGC14_2351410</name>
</gene>
<evidence type="ECO:0000313" key="2">
    <source>
        <dbReference type="EMBL" id="KKL45863.1"/>
    </source>
</evidence>
<feature type="region of interest" description="Disordered" evidence="1">
    <location>
        <begin position="46"/>
        <end position="71"/>
    </location>
</feature>
<dbReference type="AlphaFoldDB" id="A0A0F9C919"/>
<dbReference type="EMBL" id="LAZR01034237">
    <property type="protein sequence ID" value="KKL45863.1"/>
    <property type="molecule type" value="Genomic_DNA"/>
</dbReference>
<feature type="non-terminal residue" evidence="2">
    <location>
        <position position="142"/>
    </location>
</feature>
<comment type="caution">
    <text evidence="2">The sequence shown here is derived from an EMBL/GenBank/DDBJ whole genome shotgun (WGS) entry which is preliminary data.</text>
</comment>
<proteinExistence type="predicted"/>
<accession>A0A0F9C919</accession>
<organism evidence="2">
    <name type="scientific">marine sediment metagenome</name>
    <dbReference type="NCBI Taxonomy" id="412755"/>
    <lineage>
        <taxon>unclassified sequences</taxon>
        <taxon>metagenomes</taxon>
        <taxon>ecological metagenomes</taxon>
    </lineage>
</organism>
<protein>
    <submittedName>
        <fullName evidence="2">Uncharacterized protein</fullName>
    </submittedName>
</protein>